<name>F4R765_MELLP</name>
<organism evidence="2">
    <name type="scientific">Melampsora larici-populina (strain 98AG31 / pathotype 3-4-7)</name>
    <name type="common">Poplar leaf rust fungus</name>
    <dbReference type="NCBI Taxonomy" id="747676"/>
    <lineage>
        <taxon>Eukaryota</taxon>
        <taxon>Fungi</taxon>
        <taxon>Dikarya</taxon>
        <taxon>Basidiomycota</taxon>
        <taxon>Pucciniomycotina</taxon>
        <taxon>Pucciniomycetes</taxon>
        <taxon>Pucciniales</taxon>
        <taxon>Melampsoraceae</taxon>
        <taxon>Melampsora</taxon>
    </lineage>
</organism>
<sequence length="236" mass="26329">MVLGEIRDRYFESLSADPSDPRWKCQLCGRRTMTSYGNHMLSKKHLEAAARFEARQAAAHQPLPGLDPNPPPECPIPATQQEAIFEDAPPMECLEADAERPPSPLTFLQALEIAAAEDDNPASEDSDLEVDMSKLAGAIMAMANDKEDDPIDEAGLEAELRTVTVEESHGWYPFKKKEHLVALLIIGSTRSLLSRSQYHQIRSILHICRVQLPDWGVLRALSTRLKKQLGFTFKPS</sequence>
<dbReference type="GeneID" id="18935785"/>
<evidence type="ECO:0000313" key="1">
    <source>
        <dbReference type="EMBL" id="EGG11535.1"/>
    </source>
</evidence>
<dbReference type="RefSeq" id="XP_007405170.1">
    <property type="nucleotide sequence ID" value="XM_007405108.1"/>
</dbReference>
<dbReference type="OrthoDB" id="10533326at2759"/>
<dbReference type="VEuPathDB" id="FungiDB:MELLADRAFT_91108"/>
<dbReference type="AlphaFoldDB" id="F4R765"/>
<protein>
    <submittedName>
        <fullName evidence="1">Uncharacterized protein</fullName>
    </submittedName>
</protein>
<reference evidence="2" key="1">
    <citation type="journal article" date="2011" name="Proc. Natl. Acad. Sci. U.S.A.">
        <title>Obligate biotrophy features unraveled by the genomic analysis of rust fungi.</title>
        <authorList>
            <person name="Duplessis S."/>
            <person name="Cuomo C.A."/>
            <person name="Lin Y.-C."/>
            <person name="Aerts A."/>
            <person name="Tisserant E."/>
            <person name="Veneault-Fourrey C."/>
            <person name="Joly D.L."/>
            <person name="Hacquard S."/>
            <person name="Amselem J."/>
            <person name="Cantarel B.L."/>
            <person name="Chiu R."/>
            <person name="Coutinho P.M."/>
            <person name="Feau N."/>
            <person name="Field M."/>
            <person name="Frey P."/>
            <person name="Gelhaye E."/>
            <person name="Goldberg J."/>
            <person name="Grabherr M.G."/>
            <person name="Kodira C.D."/>
            <person name="Kohler A."/>
            <person name="Kuees U."/>
            <person name="Lindquist E.A."/>
            <person name="Lucas S.M."/>
            <person name="Mago R."/>
            <person name="Mauceli E."/>
            <person name="Morin E."/>
            <person name="Murat C."/>
            <person name="Pangilinan J.L."/>
            <person name="Park R."/>
            <person name="Pearson M."/>
            <person name="Quesneville H."/>
            <person name="Rouhier N."/>
            <person name="Sakthikumar S."/>
            <person name="Salamov A.A."/>
            <person name="Schmutz J."/>
            <person name="Selles B."/>
            <person name="Shapiro H."/>
            <person name="Tanguay P."/>
            <person name="Tuskan G.A."/>
            <person name="Henrissat B."/>
            <person name="Van de Peer Y."/>
            <person name="Rouze P."/>
            <person name="Ellis J.G."/>
            <person name="Dodds P.N."/>
            <person name="Schein J.E."/>
            <person name="Zhong S."/>
            <person name="Hamelin R.C."/>
            <person name="Grigoriev I.V."/>
            <person name="Szabo L.J."/>
            <person name="Martin F."/>
        </authorList>
    </citation>
    <scope>NUCLEOTIDE SEQUENCE [LARGE SCALE GENOMIC DNA]</scope>
    <source>
        <strain evidence="2">98AG31 / pathotype 3-4-7</strain>
    </source>
</reference>
<proteinExistence type="predicted"/>
<gene>
    <name evidence="1" type="ORF">MELLADRAFT_91108</name>
</gene>
<dbReference type="Proteomes" id="UP000001072">
    <property type="component" value="Unassembled WGS sequence"/>
</dbReference>
<dbReference type="EMBL" id="GL883092">
    <property type="protein sequence ID" value="EGG11535.1"/>
    <property type="molecule type" value="Genomic_DNA"/>
</dbReference>
<dbReference type="InParanoid" id="F4R765"/>
<keyword evidence="2" id="KW-1185">Reference proteome</keyword>
<dbReference type="HOGENOM" id="CLU_091779_0_0_1"/>
<dbReference type="KEGG" id="mlr:MELLADRAFT_91108"/>
<evidence type="ECO:0000313" key="2">
    <source>
        <dbReference type="Proteomes" id="UP000001072"/>
    </source>
</evidence>
<accession>F4R765</accession>